<sequence>MNNVFVIAEAGVNHNGSIDLAKRLIDEASNAGADAVKFQSFKAEKLVTKSAQKAKYQNETTGSSESQYDMIKKLELDYEKHNELLEHSNSKGIMFLSSPFDLESIELLYNLGIEIFKIPSGEINNVPYLRKVGQTKRKVIISTGMATLGEIENAINILKNYGTTDITVLHCNTEYPTPMKDVNLTAMNTIKHGLKVNVGYSDHTLGIEVPIAAVALGATVIEKHFTLDKEMDGPDHRASLEPKELKAMITGIRNIEKALGDGMKKPSESEIKNKDIVRKSIVAGCEIKKGQLFSEANLDIKRPGNGISPISWDEVLGKTAKRNFYEDELIEL</sequence>
<dbReference type="GO" id="GO:0050462">
    <property type="term" value="F:N-acetylneuraminate synthase activity"/>
    <property type="evidence" value="ECO:0007669"/>
    <property type="project" value="UniProtKB-EC"/>
</dbReference>
<dbReference type="SMART" id="SM00858">
    <property type="entry name" value="SAF"/>
    <property type="match status" value="1"/>
</dbReference>
<dbReference type="InterPro" id="IPR036732">
    <property type="entry name" value="AFP_Neu5c_C_sf"/>
</dbReference>
<dbReference type="Gene3D" id="3.20.20.70">
    <property type="entry name" value="Aldolase class I"/>
    <property type="match status" value="1"/>
</dbReference>
<dbReference type="PROSITE" id="PS50844">
    <property type="entry name" value="AFP_LIKE"/>
    <property type="match status" value="1"/>
</dbReference>
<organism evidence="2 3">
    <name type="scientific">Ornithinibacillus salinisoli</name>
    <dbReference type="NCBI Taxonomy" id="1848459"/>
    <lineage>
        <taxon>Bacteria</taxon>
        <taxon>Bacillati</taxon>
        <taxon>Bacillota</taxon>
        <taxon>Bacilli</taxon>
        <taxon>Bacillales</taxon>
        <taxon>Bacillaceae</taxon>
        <taxon>Ornithinibacillus</taxon>
    </lineage>
</organism>
<keyword evidence="2" id="KW-0808">Transferase</keyword>
<dbReference type="PANTHER" id="PTHR42966">
    <property type="entry name" value="N-ACETYLNEURAMINATE SYNTHASE"/>
    <property type="match status" value="1"/>
</dbReference>
<dbReference type="EC" id="2.5.1.56" evidence="2"/>
<proteinExistence type="predicted"/>
<accession>A0ABW4W2D9</accession>
<dbReference type="Pfam" id="PF08666">
    <property type="entry name" value="SAF"/>
    <property type="match status" value="1"/>
</dbReference>
<dbReference type="InterPro" id="IPR013785">
    <property type="entry name" value="Aldolase_TIM"/>
</dbReference>
<comment type="caution">
    <text evidence="2">The sequence shown here is derived from an EMBL/GenBank/DDBJ whole genome shotgun (WGS) entry which is preliminary data.</text>
</comment>
<dbReference type="InterPro" id="IPR006190">
    <property type="entry name" value="SAF_AFP_Neu5Ac"/>
</dbReference>
<dbReference type="InterPro" id="IPR051690">
    <property type="entry name" value="PseI-like"/>
</dbReference>
<dbReference type="InterPro" id="IPR013974">
    <property type="entry name" value="SAF"/>
</dbReference>
<protein>
    <submittedName>
        <fullName evidence="2">N-acetylneuraminate synthase</fullName>
        <ecNumber evidence="2">2.5.1.56</ecNumber>
    </submittedName>
</protein>
<dbReference type="Gene3D" id="3.90.1210.10">
    <property type="entry name" value="Antifreeze-like/N-acetylneuraminic acid synthase C-terminal domain"/>
    <property type="match status" value="1"/>
</dbReference>
<dbReference type="InterPro" id="IPR020007">
    <property type="entry name" value="NeuB/NeuA"/>
</dbReference>
<evidence type="ECO:0000313" key="2">
    <source>
        <dbReference type="EMBL" id="MFD2044935.1"/>
    </source>
</evidence>
<dbReference type="InterPro" id="IPR057736">
    <property type="entry name" value="SAF_PseI/NeuA/NeuB"/>
</dbReference>
<gene>
    <name evidence="2" type="primary">neuB</name>
    <name evidence="2" type="ORF">ACFSJF_11695</name>
</gene>
<dbReference type="NCBIfam" id="TIGR03569">
    <property type="entry name" value="NeuB_NnaB"/>
    <property type="match status" value="1"/>
</dbReference>
<dbReference type="InterPro" id="IPR013132">
    <property type="entry name" value="PseI/NeuA/B-like_N"/>
</dbReference>
<dbReference type="PANTHER" id="PTHR42966:SF1">
    <property type="entry name" value="SIALIC ACID SYNTHASE"/>
    <property type="match status" value="1"/>
</dbReference>
<dbReference type="CDD" id="cd11615">
    <property type="entry name" value="SAF_NeuB_like"/>
    <property type="match status" value="1"/>
</dbReference>
<dbReference type="SUPFAM" id="SSF51569">
    <property type="entry name" value="Aldolase"/>
    <property type="match status" value="1"/>
</dbReference>
<dbReference type="EMBL" id="JBHUHQ010000016">
    <property type="protein sequence ID" value="MFD2044935.1"/>
    <property type="molecule type" value="Genomic_DNA"/>
</dbReference>
<name>A0ABW4W2D9_9BACI</name>
<dbReference type="RefSeq" id="WP_377557535.1">
    <property type="nucleotide sequence ID" value="NZ_JBHUHQ010000016.1"/>
</dbReference>
<dbReference type="Pfam" id="PF03102">
    <property type="entry name" value="NeuB"/>
    <property type="match status" value="1"/>
</dbReference>
<evidence type="ECO:0000259" key="1">
    <source>
        <dbReference type="PROSITE" id="PS50844"/>
    </source>
</evidence>
<dbReference type="SUPFAM" id="SSF51269">
    <property type="entry name" value="AFP III-like domain"/>
    <property type="match status" value="1"/>
</dbReference>
<feature type="domain" description="AFP-like" evidence="1">
    <location>
        <begin position="280"/>
        <end position="332"/>
    </location>
</feature>
<dbReference type="Proteomes" id="UP001597383">
    <property type="component" value="Unassembled WGS sequence"/>
</dbReference>
<keyword evidence="3" id="KW-1185">Reference proteome</keyword>
<evidence type="ECO:0000313" key="3">
    <source>
        <dbReference type="Proteomes" id="UP001597383"/>
    </source>
</evidence>
<reference evidence="3" key="1">
    <citation type="journal article" date="2019" name="Int. J. Syst. Evol. Microbiol.">
        <title>The Global Catalogue of Microorganisms (GCM) 10K type strain sequencing project: providing services to taxonomists for standard genome sequencing and annotation.</title>
        <authorList>
            <consortium name="The Broad Institute Genomics Platform"/>
            <consortium name="The Broad Institute Genome Sequencing Center for Infectious Disease"/>
            <person name="Wu L."/>
            <person name="Ma J."/>
        </authorList>
    </citation>
    <scope>NUCLEOTIDE SEQUENCE [LARGE SCALE GENOMIC DNA]</scope>
    <source>
        <strain evidence="3">R28</strain>
    </source>
</reference>